<keyword evidence="9" id="KW-0677">Repeat</keyword>
<feature type="transmembrane region" description="Helical" evidence="14">
    <location>
        <begin position="12"/>
        <end position="33"/>
    </location>
</feature>
<evidence type="ECO:0000256" key="10">
    <source>
        <dbReference type="ARBA" id="ARBA00022989"/>
    </source>
</evidence>
<keyword evidence="11" id="KW-0333">Golgi apparatus</keyword>
<keyword evidence="17" id="KW-1185">Reference proteome</keyword>
<organism evidence="16">
    <name type="scientific">Trichuris suis</name>
    <name type="common">pig whipworm</name>
    <dbReference type="NCBI Taxonomy" id="68888"/>
    <lineage>
        <taxon>Eukaryota</taxon>
        <taxon>Metazoa</taxon>
        <taxon>Ecdysozoa</taxon>
        <taxon>Nematoda</taxon>
        <taxon>Enoplea</taxon>
        <taxon>Dorylaimia</taxon>
        <taxon>Trichinellida</taxon>
        <taxon>Trichuridae</taxon>
        <taxon>Trichuris</taxon>
    </lineage>
</organism>
<feature type="transmembrane region" description="Helical" evidence="14">
    <location>
        <begin position="161"/>
        <end position="179"/>
    </location>
</feature>
<evidence type="ECO:0000256" key="4">
    <source>
        <dbReference type="ARBA" id="ARBA00021741"/>
    </source>
</evidence>
<keyword evidence="5" id="KW-0813">Transport</keyword>
<dbReference type="FunFam" id="1.20.1280.290:FF:000004">
    <property type="entry name" value="Sugar transporter SWEET"/>
    <property type="match status" value="1"/>
</dbReference>
<evidence type="ECO:0000256" key="8">
    <source>
        <dbReference type="ARBA" id="ARBA00022692"/>
    </source>
</evidence>
<protein>
    <recommendedName>
        <fullName evidence="4">Sugar transporter SWEET1</fullName>
    </recommendedName>
</protein>
<keyword evidence="10 14" id="KW-1133">Transmembrane helix</keyword>
<evidence type="ECO:0000313" key="17">
    <source>
        <dbReference type="Proteomes" id="UP000030764"/>
    </source>
</evidence>
<feature type="transmembrane region" description="Helical" evidence="14">
    <location>
        <begin position="71"/>
        <end position="93"/>
    </location>
</feature>
<comment type="function">
    <text evidence="13">Mediates both low-affinity uptake and efflux of sugar across the membrane.</text>
</comment>
<evidence type="ECO:0000256" key="12">
    <source>
        <dbReference type="ARBA" id="ARBA00023136"/>
    </source>
</evidence>
<evidence type="ECO:0000256" key="13">
    <source>
        <dbReference type="ARBA" id="ARBA00055578"/>
    </source>
</evidence>
<evidence type="ECO:0000256" key="1">
    <source>
        <dbReference type="ARBA" id="ARBA00004651"/>
    </source>
</evidence>
<gene>
    <name evidence="15" type="ORF">M513_06276</name>
    <name evidence="16" type="ORF">M514_06276</name>
</gene>
<dbReference type="EMBL" id="KL367480">
    <property type="protein sequence ID" value="KFD71944.1"/>
    <property type="molecule type" value="Genomic_DNA"/>
</dbReference>
<feature type="transmembrane region" description="Helical" evidence="14">
    <location>
        <begin position="191"/>
        <end position="210"/>
    </location>
</feature>
<dbReference type="Gene3D" id="1.20.1280.290">
    <property type="match status" value="2"/>
</dbReference>
<sequence length="218" mass="24515">MAGVEDNTMLLNVLSVVATLSTVSMFLVGIPTCAKVMRRRSSEGISVVPYAMCVVSCFFWLQYGILKRDRIVILINLIGFCLEVVYFFILYIYSRRKSSLNAVAGAMFTTCACLVYYLRVNARYDSTIDRLGTMCLILNVLNFAAPLAVLREVLETKSTELLPRPIIIANLLVSAQWYLYGHLVGDPYMKIPNFIGVCLASFQLSLFLIFPSEREHHG</sequence>
<comment type="subcellular location">
    <subcellularLocation>
        <location evidence="1">Cell membrane</location>
        <topology evidence="1">Multi-pass membrane protein</topology>
    </subcellularLocation>
    <subcellularLocation>
        <location evidence="2">Golgi apparatus membrane</location>
        <topology evidence="2">Multi-pass membrane protein</topology>
    </subcellularLocation>
</comment>
<evidence type="ECO:0000313" key="16">
    <source>
        <dbReference type="EMBL" id="KFD71944.1"/>
    </source>
</evidence>
<dbReference type="Pfam" id="PF03083">
    <property type="entry name" value="MtN3_slv"/>
    <property type="match status" value="2"/>
</dbReference>
<dbReference type="PANTHER" id="PTHR10791">
    <property type="entry name" value="RAG1-ACTIVATING PROTEIN 1"/>
    <property type="match status" value="1"/>
</dbReference>
<dbReference type="GO" id="GO:0000139">
    <property type="term" value="C:Golgi membrane"/>
    <property type="evidence" value="ECO:0007669"/>
    <property type="project" value="UniProtKB-SubCell"/>
</dbReference>
<dbReference type="Proteomes" id="UP000030758">
    <property type="component" value="Unassembled WGS sequence"/>
</dbReference>
<dbReference type="GO" id="GO:0005886">
    <property type="term" value="C:plasma membrane"/>
    <property type="evidence" value="ECO:0007669"/>
    <property type="project" value="UniProtKB-SubCell"/>
</dbReference>
<dbReference type="OrthoDB" id="409725at2759"/>
<keyword evidence="7" id="KW-0762">Sugar transport</keyword>
<name>A0A085NR48_9BILA</name>
<reference evidence="16 17" key="1">
    <citation type="journal article" date="2014" name="Nat. Genet.">
        <title>Genome and transcriptome of the porcine whipworm Trichuris suis.</title>
        <authorList>
            <person name="Jex A.R."/>
            <person name="Nejsum P."/>
            <person name="Schwarz E.M."/>
            <person name="Hu L."/>
            <person name="Young N.D."/>
            <person name="Hall R.S."/>
            <person name="Korhonen P.K."/>
            <person name="Liao S."/>
            <person name="Thamsborg S."/>
            <person name="Xia J."/>
            <person name="Xu P."/>
            <person name="Wang S."/>
            <person name="Scheerlinck J.P."/>
            <person name="Hofmann A."/>
            <person name="Sternberg P.W."/>
            <person name="Wang J."/>
            <person name="Gasser R.B."/>
        </authorList>
    </citation>
    <scope>NUCLEOTIDE SEQUENCE [LARGE SCALE GENOMIC DNA]</scope>
    <source>
        <strain evidence="16">DCEP-RM93F</strain>
        <strain evidence="15">DCEP-RM93M</strain>
    </source>
</reference>
<evidence type="ECO:0000256" key="3">
    <source>
        <dbReference type="ARBA" id="ARBA00007809"/>
    </source>
</evidence>
<evidence type="ECO:0000256" key="14">
    <source>
        <dbReference type="SAM" id="Phobius"/>
    </source>
</evidence>
<comment type="similarity">
    <text evidence="3">Belongs to the SWEET sugar transporter family.</text>
</comment>
<evidence type="ECO:0000256" key="7">
    <source>
        <dbReference type="ARBA" id="ARBA00022597"/>
    </source>
</evidence>
<dbReference type="EMBL" id="KL363223">
    <property type="protein sequence ID" value="KFD52785.1"/>
    <property type="molecule type" value="Genomic_DNA"/>
</dbReference>
<evidence type="ECO:0000256" key="6">
    <source>
        <dbReference type="ARBA" id="ARBA00022475"/>
    </source>
</evidence>
<evidence type="ECO:0000256" key="2">
    <source>
        <dbReference type="ARBA" id="ARBA00004653"/>
    </source>
</evidence>
<feature type="transmembrane region" description="Helical" evidence="14">
    <location>
        <begin position="45"/>
        <end position="65"/>
    </location>
</feature>
<keyword evidence="12 14" id="KW-0472">Membrane</keyword>
<feature type="transmembrane region" description="Helical" evidence="14">
    <location>
        <begin position="100"/>
        <end position="119"/>
    </location>
</feature>
<proteinExistence type="inferred from homology"/>
<feature type="transmembrane region" description="Helical" evidence="14">
    <location>
        <begin position="131"/>
        <end position="149"/>
    </location>
</feature>
<evidence type="ECO:0000256" key="9">
    <source>
        <dbReference type="ARBA" id="ARBA00022737"/>
    </source>
</evidence>
<keyword evidence="8 14" id="KW-0812">Transmembrane</keyword>
<dbReference type="GO" id="GO:0051119">
    <property type="term" value="F:sugar transmembrane transporter activity"/>
    <property type="evidence" value="ECO:0007669"/>
    <property type="project" value="InterPro"/>
</dbReference>
<dbReference type="PANTHER" id="PTHR10791:SF112">
    <property type="entry name" value="SUGAR TRANSPORTER SWEET1"/>
    <property type="match status" value="1"/>
</dbReference>
<evidence type="ECO:0000256" key="5">
    <source>
        <dbReference type="ARBA" id="ARBA00022448"/>
    </source>
</evidence>
<dbReference type="AlphaFoldDB" id="A0A085NR48"/>
<dbReference type="Proteomes" id="UP000030764">
    <property type="component" value="Unassembled WGS sequence"/>
</dbReference>
<dbReference type="InterPro" id="IPR004316">
    <property type="entry name" value="SWEET_rpt"/>
</dbReference>
<accession>A0A085NR48</accession>
<evidence type="ECO:0000313" key="15">
    <source>
        <dbReference type="EMBL" id="KFD52785.1"/>
    </source>
</evidence>
<dbReference type="FunFam" id="1.20.1280.290:FF:000010">
    <property type="entry name" value="Sugar transporter SWEET"/>
    <property type="match status" value="1"/>
</dbReference>
<dbReference type="InterPro" id="IPR047664">
    <property type="entry name" value="SWEET"/>
</dbReference>
<keyword evidence="6" id="KW-1003">Cell membrane</keyword>
<evidence type="ECO:0000256" key="11">
    <source>
        <dbReference type="ARBA" id="ARBA00023034"/>
    </source>
</evidence>